<gene>
    <name evidence="1" type="ORF">E2I14_04270</name>
</gene>
<dbReference type="EMBL" id="SMYL01000002">
    <property type="protein sequence ID" value="TDK67001.1"/>
    <property type="molecule type" value="Genomic_DNA"/>
</dbReference>
<reference evidence="1 2" key="1">
    <citation type="submission" date="2019-03" db="EMBL/GenBank/DDBJ databases">
        <title>Sapientia aquatica gen. nov., sp. nov., isolated from a crater lake.</title>
        <authorList>
            <person name="Felfoldi T."/>
            <person name="Szabo A."/>
            <person name="Toth E."/>
            <person name="Schumann P."/>
            <person name="Keki Z."/>
            <person name="Marialigeti K."/>
            <person name="Mathe I."/>
        </authorList>
    </citation>
    <scope>NUCLEOTIDE SEQUENCE [LARGE SCALE GENOMIC DNA]</scope>
    <source>
        <strain evidence="1 2">SA-152</strain>
    </source>
</reference>
<proteinExistence type="predicted"/>
<comment type="caution">
    <text evidence="1">The sequence shown here is derived from an EMBL/GenBank/DDBJ whole genome shotgun (WGS) entry which is preliminary data.</text>
</comment>
<sequence length="179" mass="20165">MKFSPLSFCATLLLHVALFLGAMVSFHHRDSRATSKQYIRVILPITAPTRPDVTLPDLSDNVITPDELTSTLDQDQPVDPDHYYLPAELSQQVAVVKSDAANEVIPIERIVILAIYINEAGLVDKVELEEKGNLSEENQQKLISAFKEIVFLPGMRGTKVVKSLYRIQLKINRRVVIHY</sequence>
<accession>A0A4R5W2Z2</accession>
<dbReference type="OrthoDB" id="9837002at2"/>
<dbReference type="AlphaFoldDB" id="A0A4R5W2Z2"/>
<organism evidence="1 2">
    <name type="scientific">Sapientia aquatica</name>
    <dbReference type="NCBI Taxonomy" id="1549640"/>
    <lineage>
        <taxon>Bacteria</taxon>
        <taxon>Pseudomonadati</taxon>
        <taxon>Pseudomonadota</taxon>
        <taxon>Betaproteobacteria</taxon>
        <taxon>Burkholderiales</taxon>
        <taxon>Oxalobacteraceae</taxon>
        <taxon>Sapientia</taxon>
    </lineage>
</organism>
<dbReference type="Proteomes" id="UP000294829">
    <property type="component" value="Unassembled WGS sequence"/>
</dbReference>
<name>A0A4R5W2Z2_9BURK</name>
<evidence type="ECO:0000313" key="2">
    <source>
        <dbReference type="Proteomes" id="UP000294829"/>
    </source>
</evidence>
<keyword evidence="2" id="KW-1185">Reference proteome</keyword>
<protein>
    <submittedName>
        <fullName evidence="1">Uncharacterized protein</fullName>
    </submittedName>
</protein>
<evidence type="ECO:0000313" key="1">
    <source>
        <dbReference type="EMBL" id="TDK67001.1"/>
    </source>
</evidence>
<dbReference type="RefSeq" id="WP_133325813.1">
    <property type="nucleotide sequence ID" value="NZ_SMYL01000002.1"/>
</dbReference>